<dbReference type="Pfam" id="PF12172">
    <property type="entry name" value="zf-ChsH2"/>
    <property type="match status" value="1"/>
</dbReference>
<name>A0AAD1D405_SPHMI</name>
<dbReference type="GO" id="GO:0044550">
    <property type="term" value="P:secondary metabolite biosynthetic process"/>
    <property type="evidence" value="ECO:0007669"/>
    <property type="project" value="TreeGrafter"/>
</dbReference>
<reference evidence="6 8" key="2">
    <citation type="submission" date="2018-10" db="EMBL/GenBank/DDBJ databases">
        <title>Genomic Encyclopedia of Type Strains, Phase IV (KMG-IV): sequencing the most valuable type-strain genomes for metagenomic binning, comparative biology and taxonomic classification.</title>
        <authorList>
            <person name="Goeker M."/>
        </authorList>
    </citation>
    <scope>NUCLEOTIDE SEQUENCE [LARGE SCALE GENOMIC DNA]</scope>
    <source>
        <strain evidence="6 8">DSM 19791</strain>
    </source>
</reference>
<proteinExistence type="predicted"/>
<evidence type="ECO:0000259" key="3">
    <source>
        <dbReference type="Pfam" id="PF08541"/>
    </source>
</evidence>
<dbReference type="SUPFAM" id="SSF53901">
    <property type="entry name" value="Thiolase-like"/>
    <property type="match status" value="2"/>
</dbReference>
<dbReference type="InterPro" id="IPR016039">
    <property type="entry name" value="Thiolase-like"/>
</dbReference>
<gene>
    <name evidence="6" type="ORF">DFR51_3575</name>
    <name evidence="5" type="ORF">SmB9_10240</name>
</gene>
<dbReference type="InterPro" id="IPR022002">
    <property type="entry name" value="ChsH2_Znr"/>
</dbReference>
<evidence type="ECO:0000313" key="5">
    <source>
        <dbReference type="EMBL" id="BBE33366.1"/>
    </source>
</evidence>
<dbReference type="PANTHER" id="PTHR34069">
    <property type="entry name" value="3-OXOACYL-[ACYL-CARRIER-PROTEIN] SYNTHASE 3"/>
    <property type="match status" value="1"/>
</dbReference>
<accession>A0AAD1D405</accession>
<dbReference type="Proteomes" id="UP000276029">
    <property type="component" value="Unassembled WGS sequence"/>
</dbReference>
<dbReference type="EMBL" id="AP018711">
    <property type="protein sequence ID" value="BBE33366.1"/>
    <property type="molecule type" value="Genomic_DNA"/>
</dbReference>
<dbReference type="InterPro" id="IPR013747">
    <property type="entry name" value="ACP_syn_III_C"/>
</dbReference>
<dbReference type="SUPFAM" id="SSF50249">
    <property type="entry name" value="Nucleic acid-binding proteins"/>
    <property type="match status" value="1"/>
</dbReference>
<protein>
    <submittedName>
        <fullName evidence="6">3-hydroxy-3-methylglutaryl CoA synthase</fullName>
    </submittedName>
</protein>
<dbReference type="Proteomes" id="UP000275727">
    <property type="component" value="Chromosome"/>
</dbReference>
<dbReference type="KEGG" id="smic:SmB9_10240"/>
<dbReference type="InterPro" id="IPR012340">
    <property type="entry name" value="NA-bd_OB-fold"/>
</dbReference>
<dbReference type="RefSeq" id="WP_121053497.1">
    <property type="nucleotide sequence ID" value="NZ_AP018711.1"/>
</dbReference>
<keyword evidence="2" id="KW-0012">Acyltransferase</keyword>
<dbReference type="PANTHER" id="PTHR34069:SF2">
    <property type="entry name" value="BETA-KETOACYL-[ACYL-CARRIER-PROTEIN] SYNTHASE III"/>
    <property type="match status" value="1"/>
</dbReference>
<sequence length="494" mass="53854">MQKRGIMSFGAYIPRRRLDRQAIAEANAWANPVLVGAARGQRAMCAHDEDSLTMAVAAGRAALMPRVGKRQVSSLRFASTTMPFADRQNATLIGEALSLPSEIRTADVAGSLRSGVGALLSAIEAGGTGFVIAADNRQAAPGSTQELRLGDAAAAVLVGSEDLIAEYVDSHSVSVDFNDHYRSREARFDYVLEERWAREQGQFEIVPKLIAALLEKADVAAADLQHCVFANFSAQESRGIAKRCGIDDAAIIADLHDKVGDTGSAHPLLLLTKALQSAEPGDFILLLGYGHGGEVILFRATDRVIEARSMIGADDLLTHGLTDRNYLRFLCFNGLLPIDRGMRAERDNRTAQSAFYRHRQTVTQAVGGRCTKCDTPQFPRTRVCVNPECRATDTQEPEGFAHKRASVKSFTEDWLALSFSPPLMYGNIRFEGGGVAMLEFSDFEPGELRVGAPLELAFRIKDIDEKRGFRRYCWKATPPGVRPALSTSEDTPHG</sequence>
<organism evidence="5 7">
    <name type="scientific">Sphingosinicella microcystinivorans</name>
    <dbReference type="NCBI Taxonomy" id="335406"/>
    <lineage>
        <taxon>Bacteria</taxon>
        <taxon>Pseudomonadati</taxon>
        <taxon>Pseudomonadota</taxon>
        <taxon>Alphaproteobacteria</taxon>
        <taxon>Sphingomonadales</taxon>
        <taxon>Sphingosinicellaceae</taxon>
        <taxon>Sphingosinicella</taxon>
    </lineage>
</organism>
<dbReference type="EMBL" id="RBWX01000012">
    <property type="protein sequence ID" value="RKS84975.1"/>
    <property type="molecule type" value="Genomic_DNA"/>
</dbReference>
<feature type="domain" description="ChsH2 rubredoxin-like zinc ribbon" evidence="4">
    <location>
        <begin position="366"/>
        <end position="393"/>
    </location>
</feature>
<feature type="domain" description="Beta-ketoacyl-[acyl-carrier-protein] synthase III C-terminal" evidence="3">
    <location>
        <begin position="214"/>
        <end position="292"/>
    </location>
</feature>
<evidence type="ECO:0000313" key="6">
    <source>
        <dbReference type="EMBL" id="RKS84975.1"/>
    </source>
</evidence>
<evidence type="ECO:0000256" key="1">
    <source>
        <dbReference type="ARBA" id="ARBA00022679"/>
    </source>
</evidence>
<keyword evidence="1" id="KW-0808">Transferase</keyword>
<reference evidence="5 7" key="1">
    <citation type="submission" date="2018-06" db="EMBL/GenBank/DDBJ databases">
        <title>Complete Genome Sequence of the Microcystin-Degrading Bacterium Sphingosinicella microcystinivorans Strain B-9.</title>
        <authorList>
            <person name="Jin H."/>
            <person name="Nishizawa T."/>
            <person name="Guo Y."/>
            <person name="Nishizawa A."/>
            <person name="Park H."/>
            <person name="Kato H."/>
            <person name="Tsuji K."/>
            <person name="Harada K."/>
        </authorList>
    </citation>
    <scope>NUCLEOTIDE SEQUENCE [LARGE SCALE GENOMIC DNA]</scope>
    <source>
        <strain evidence="5 7">B9</strain>
    </source>
</reference>
<evidence type="ECO:0000259" key="4">
    <source>
        <dbReference type="Pfam" id="PF12172"/>
    </source>
</evidence>
<dbReference type="Gene3D" id="3.40.47.10">
    <property type="match status" value="2"/>
</dbReference>
<dbReference type="AlphaFoldDB" id="A0AAD1D405"/>
<evidence type="ECO:0000256" key="2">
    <source>
        <dbReference type="ARBA" id="ARBA00023315"/>
    </source>
</evidence>
<evidence type="ECO:0000313" key="7">
    <source>
        <dbReference type="Proteomes" id="UP000275727"/>
    </source>
</evidence>
<evidence type="ECO:0000313" key="8">
    <source>
        <dbReference type="Proteomes" id="UP000276029"/>
    </source>
</evidence>
<dbReference type="GO" id="GO:0016746">
    <property type="term" value="F:acyltransferase activity"/>
    <property type="evidence" value="ECO:0007669"/>
    <property type="project" value="UniProtKB-KW"/>
</dbReference>
<dbReference type="Pfam" id="PF08541">
    <property type="entry name" value="ACP_syn_III_C"/>
    <property type="match status" value="1"/>
</dbReference>
<dbReference type="CDD" id="cd00827">
    <property type="entry name" value="init_cond_enzymes"/>
    <property type="match status" value="1"/>
</dbReference>
<keyword evidence="8" id="KW-1185">Reference proteome</keyword>